<gene>
    <name evidence="3" type="ORF">HX826_12110</name>
    <name evidence="2" type="ORF">RCO22_29595</name>
</gene>
<reference evidence="2 5" key="2">
    <citation type="journal article" date="2023" name="Microbiol. Resour. Announc.">
        <title>Whole-genome sequence of Pseudomonas yamanorum OLsAu1 isolated from the edible ectomycorrhizal mushroom Lactarius sp. section Deliciosi.</title>
        <authorList>
            <person name="Ramirez-Mendoza R."/>
            <person name="Angeles-Argaiz R.E."/>
            <person name="Hernandez-Oaxaca D."/>
            <person name="Aguirre-Beltran L."/>
            <person name="Almaraz-Suarez J."/>
            <person name="Perez-Moreno J."/>
        </authorList>
    </citation>
    <scope>NUCLEOTIDE SEQUENCE [LARGE SCALE GENOMIC DNA]</scope>
    <source>
        <strain evidence="2 5">OLsAu1</strain>
    </source>
</reference>
<dbReference type="AlphaFoldDB" id="A0A1H2J0N9"/>
<protein>
    <submittedName>
        <fullName evidence="3">Class I SAM-dependent methyltransferase</fullName>
        <ecNumber evidence="2">2.1.-.-</ecNumber>
    </submittedName>
</protein>
<dbReference type="InterPro" id="IPR025714">
    <property type="entry name" value="Methyltranfer_dom"/>
</dbReference>
<dbReference type="Proteomes" id="UP001224477">
    <property type="component" value="Unassembled WGS sequence"/>
</dbReference>
<dbReference type="GeneID" id="93516804"/>
<organism evidence="3 4">
    <name type="scientific">Pseudomonas yamanorum</name>
    <dbReference type="NCBI Taxonomy" id="515393"/>
    <lineage>
        <taxon>Bacteria</taxon>
        <taxon>Pseudomonadati</taxon>
        <taxon>Pseudomonadota</taxon>
        <taxon>Gammaproteobacteria</taxon>
        <taxon>Pseudomonadales</taxon>
        <taxon>Pseudomonadaceae</taxon>
        <taxon>Pseudomonas</taxon>
    </lineage>
</organism>
<dbReference type="PANTHER" id="PTHR43464">
    <property type="entry name" value="METHYLTRANSFERASE"/>
    <property type="match status" value="1"/>
</dbReference>
<evidence type="ECO:0000313" key="5">
    <source>
        <dbReference type="Proteomes" id="UP001224477"/>
    </source>
</evidence>
<name>A0A1H2J0N9_9PSED</name>
<evidence type="ECO:0000313" key="2">
    <source>
        <dbReference type="EMBL" id="MDR0193109.1"/>
    </source>
</evidence>
<dbReference type="EC" id="2.1.-.-" evidence="2"/>
<keyword evidence="3" id="KW-0489">Methyltransferase</keyword>
<reference evidence="3 4" key="1">
    <citation type="submission" date="2020-04" db="EMBL/GenBank/DDBJ databases">
        <title>Molecular characterization of pseudomonads from Agaricus bisporus reveal novel blotch 2 pathogens in Western Europe.</title>
        <authorList>
            <person name="Taparia T."/>
            <person name="Krijger M."/>
            <person name="Haynes E."/>
            <person name="Elpinstone J.G."/>
            <person name="Noble R."/>
            <person name="Van Der Wolf J."/>
        </authorList>
    </citation>
    <scope>NUCLEOTIDE SEQUENCE [LARGE SCALE GENOMIC DNA]</scope>
    <source>
        <strain evidence="3 4">IPO3753</strain>
    </source>
</reference>
<proteinExistence type="predicted"/>
<dbReference type="EMBL" id="JAVGXC010000058">
    <property type="protein sequence ID" value="MDR0193109.1"/>
    <property type="molecule type" value="Genomic_DNA"/>
</dbReference>
<dbReference type="InterPro" id="IPR029063">
    <property type="entry name" value="SAM-dependent_MTases_sf"/>
</dbReference>
<dbReference type="GO" id="GO:0032259">
    <property type="term" value="P:methylation"/>
    <property type="evidence" value="ECO:0007669"/>
    <property type="project" value="UniProtKB-KW"/>
</dbReference>
<dbReference type="SUPFAM" id="SSF53335">
    <property type="entry name" value="S-adenosyl-L-methionine-dependent methyltransferases"/>
    <property type="match status" value="1"/>
</dbReference>
<dbReference type="CDD" id="cd02440">
    <property type="entry name" value="AdoMet_MTases"/>
    <property type="match status" value="1"/>
</dbReference>
<keyword evidence="2" id="KW-0808">Transferase</keyword>
<dbReference type="GO" id="GO:0008168">
    <property type="term" value="F:methyltransferase activity"/>
    <property type="evidence" value="ECO:0007669"/>
    <property type="project" value="UniProtKB-KW"/>
</dbReference>
<evidence type="ECO:0000313" key="3">
    <source>
        <dbReference type="EMBL" id="NWD42606.1"/>
    </source>
</evidence>
<sequence length="270" mass="29766">MDMLSAQEAISSNKDAWNESARLHKNTANWNALLEDVAKPGFSRLDPTLTALLRKVGVDGKDVVQLGCNNGRECLSLFGLGARTVVGIDQSEAFLQQARELADASSHEAEFIEADIHHLPRGLTERFDVALITIGVLNWMPDIALFMAHVASTLKPGGSLVIYETHPFLEVFDPTASNPMLPVSSYFQREPFVQQEAIVYEGETESVAAASYWFVHTLGAIVSGAIAAGLQITHLQEFAHSNREELYDQYEHQRAQLPLCYTLTAIKRPG</sequence>
<comment type="caution">
    <text evidence="3">The sequence shown here is derived from an EMBL/GenBank/DDBJ whole genome shotgun (WGS) entry which is preliminary data.</text>
</comment>
<accession>A0A1H2J0N9</accession>
<dbReference type="Pfam" id="PF13847">
    <property type="entry name" value="Methyltransf_31"/>
    <property type="match status" value="1"/>
</dbReference>
<evidence type="ECO:0000259" key="1">
    <source>
        <dbReference type="Pfam" id="PF13847"/>
    </source>
</evidence>
<dbReference type="PANTHER" id="PTHR43464:SF82">
    <property type="entry name" value="METHYLTRANSFERASE DOMAIN-CONTAINING PROTEIN"/>
    <property type="match status" value="1"/>
</dbReference>
<feature type="domain" description="Methyltransferase" evidence="1">
    <location>
        <begin position="59"/>
        <end position="164"/>
    </location>
</feature>
<keyword evidence="5" id="KW-1185">Reference proteome</keyword>
<dbReference type="EMBL" id="JACAQR010000015">
    <property type="protein sequence ID" value="NWD42606.1"/>
    <property type="molecule type" value="Genomic_DNA"/>
</dbReference>
<dbReference type="RefSeq" id="WP_093209683.1">
    <property type="nucleotide sequence ID" value="NZ_CP143576.1"/>
</dbReference>
<dbReference type="Proteomes" id="UP000546584">
    <property type="component" value="Unassembled WGS sequence"/>
</dbReference>
<dbReference type="Gene3D" id="3.40.50.150">
    <property type="entry name" value="Vaccinia Virus protein VP39"/>
    <property type="match status" value="1"/>
</dbReference>
<evidence type="ECO:0000313" key="4">
    <source>
        <dbReference type="Proteomes" id="UP000546584"/>
    </source>
</evidence>